<evidence type="ECO:0000259" key="7">
    <source>
        <dbReference type="Pfam" id="PF08244"/>
    </source>
</evidence>
<proteinExistence type="inferred from homology"/>
<dbReference type="GO" id="GO:0005975">
    <property type="term" value="P:carbohydrate metabolic process"/>
    <property type="evidence" value="ECO:0007669"/>
    <property type="project" value="InterPro"/>
</dbReference>
<evidence type="ECO:0000259" key="6">
    <source>
        <dbReference type="Pfam" id="PF00251"/>
    </source>
</evidence>
<keyword evidence="9" id="KW-1185">Reference proteome</keyword>
<reference evidence="8" key="1">
    <citation type="submission" date="2022-02" db="EMBL/GenBank/DDBJ databases">
        <title>Corynebacterium sp. from urogenital microbiome.</title>
        <authorList>
            <person name="Cappelli E.A."/>
            <person name="Ribeiro T.G."/>
            <person name="Peixe L."/>
        </authorList>
    </citation>
    <scope>NUCLEOTIDE SEQUENCE</scope>
    <source>
        <strain evidence="8">C8Ua_174</strain>
    </source>
</reference>
<dbReference type="InterPro" id="IPR013320">
    <property type="entry name" value="ConA-like_dom_sf"/>
</dbReference>
<dbReference type="InterPro" id="IPR013189">
    <property type="entry name" value="Glyco_hydro_32_C"/>
</dbReference>
<evidence type="ECO:0000256" key="3">
    <source>
        <dbReference type="ARBA" id="ARBA00022801"/>
    </source>
</evidence>
<dbReference type="SUPFAM" id="SSF75005">
    <property type="entry name" value="Arabinanase/levansucrase/invertase"/>
    <property type="match status" value="1"/>
</dbReference>
<evidence type="ECO:0000256" key="1">
    <source>
        <dbReference type="ARBA" id="ARBA00009902"/>
    </source>
</evidence>
<evidence type="ECO:0000313" key="9">
    <source>
        <dbReference type="Proteomes" id="UP001146469"/>
    </source>
</evidence>
<dbReference type="AlphaFoldDB" id="A0A9X3LK58"/>
<dbReference type="InterPro" id="IPR001362">
    <property type="entry name" value="Glyco_hydro_32"/>
</dbReference>
<dbReference type="Pfam" id="PF00251">
    <property type="entry name" value="Glyco_hydro_32N"/>
    <property type="match status" value="1"/>
</dbReference>
<feature type="domain" description="Glycosyl hydrolase family 32 C-terminal" evidence="7">
    <location>
        <begin position="421"/>
        <end position="484"/>
    </location>
</feature>
<dbReference type="EMBL" id="JAKMUT010000003">
    <property type="protein sequence ID" value="MCZ9289412.1"/>
    <property type="molecule type" value="Genomic_DNA"/>
</dbReference>
<comment type="caution">
    <text evidence="8">The sequence shown here is derived from an EMBL/GenBank/DDBJ whole genome shotgun (WGS) entry which is preliminary data.</text>
</comment>
<dbReference type="Pfam" id="PF08244">
    <property type="entry name" value="Glyco_hydro_32C"/>
    <property type="match status" value="1"/>
</dbReference>
<gene>
    <name evidence="8" type="ORF">L8V00_04205</name>
</gene>
<dbReference type="Gene3D" id="2.115.10.20">
    <property type="entry name" value="Glycosyl hydrolase domain, family 43"/>
    <property type="match status" value="1"/>
</dbReference>
<dbReference type="SUPFAM" id="SSF49899">
    <property type="entry name" value="Concanavalin A-like lectins/glucanases"/>
    <property type="match status" value="1"/>
</dbReference>
<evidence type="ECO:0000256" key="2">
    <source>
        <dbReference type="ARBA" id="ARBA00012758"/>
    </source>
</evidence>
<keyword evidence="4 5" id="KW-0326">Glycosidase</keyword>
<dbReference type="InterPro" id="IPR023296">
    <property type="entry name" value="Glyco_hydro_beta-prop_sf"/>
</dbReference>
<dbReference type="PANTHER" id="PTHR43101">
    <property type="entry name" value="BETA-FRUCTOSIDASE"/>
    <property type="match status" value="1"/>
</dbReference>
<dbReference type="Gene3D" id="2.60.120.560">
    <property type="entry name" value="Exo-inulinase, domain 1"/>
    <property type="match status" value="1"/>
</dbReference>
<feature type="domain" description="Glycosyl hydrolase family 32 N-terminal" evidence="6">
    <location>
        <begin position="206"/>
        <end position="362"/>
    </location>
</feature>
<dbReference type="GO" id="GO:0004564">
    <property type="term" value="F:beta-fructofuranosidase activity"/>
    <property type="evidence" value="ECO:0007669"/>
    <property type="project" value="UniProtKB-EC"/>
</dbReference>
<sequence>MNGSMHSSSHKHRPELHVTAETGVLEAPAGAVFTGHALHVFHQFRPRAAEGSRWAHQVASEATYDWDICDDVVVPNQGFPEQGDAAQDAGNNVSNGAEVDVLAGAAVPLGLGAELFFVTTRATDEASADQALAADIPHGQRGPRTFTIERAEIPNLMEATEVSDDPSLPDPHVRRLGPIDIDDSAFPVENLVTPSVIRHDDPANPDEEWLMVALSLTGDKDAQIVVLRSADRQHWRVLGPIELPAEAALRPGRPFAPRIVSMVDAGSSVRRDVLFVTFPGDAGESDEVAGYIVGNLSGTSFSLTSPYTVIDFGHDFTRPRVIDHSTPVMFGLVGAHPSLDGQWANCLSAPRYLTLVDGELFQDIVGAPTAVRTFSDYAFLWTAQLDATEGSVDVDVTDDSGQVIATISYTNDAVSVTRLGVDTRTAPLKDADSDTLTIFLDGPVCEIFADGGAVTLTSAIPAHSQISDIDVRATGGAKIISSMQTAGRHLMRMQAGLTSPEEQERYMAEALIADRDVAEGILDED</sequence>
<evidence type="ECO:0000313" key="8">
    <source>
        <dbReference type="EMBL" id="MCZ9289412.1"/>
    </source>
</evidence>
<keyword evidence="3 5" id="KW-0378">Hydrolase</keyword>
<organism evidence="8 9">
    <name type="scientific">Corynebacterium evansiae</name>
    <dbReference type="NCBI Taxonomy" id="2913499"/>
    <lineage>
        <taxon>Bacteria</taxon>
        <taxon>Bacillati</taxon>
        <taxon>Actinomycetota</taxon>
        <taxon>Actinomycetes</taxon>
        <taxon>Mycobacteriales</taxon>
        <taxon>Corynebacteriaceae</taxon>
        <taxon>Corynebacterium</taxon>
    </lineage>
</organism>
<evidence type="ECO:0000256" key="4">
    <source>
        <dbReference type="ARBA" id="ARBA00023295"/>
    </source>
</evidence>
<dbReference type="PANTHER" id="PTHR43101:SF1">
    <property type="entry name" value="BETA-FRUCTOSIDASE"/>
    <property type="match status" value="1"/>
</dbReference>
<dbReference type="InterPro" id="IPR013148">
    <property type="entry name" value="Glyco_hydro_32_N"/>
</dbReference>
<name>A0A9X3LK58_9CORY</name>
<dbReference type="InterPro" id="IPR051214">
    <property type="entry name" value="GH32_Enzymes"/>
</dbReference>
<protein>
    <recommendedName>
        <fullName evidence="2">beta-fructofuranosidase</fullName>
        <ecNumber evidence="2">3.2.1.26</ecNumber>
    </recommendedName>
</protein>
<accession>A0A9X3LK58</accession>
<comment type="similarity">
    <text evidence="1 5">Belongs to the glycosyl hydrolase 32 family.</text>
</comment>
<dbReference type="EC" id="3.2.1.26" evidence="2"/>
<dbReference type="SMART" id="SM00640">
    <property type="entry name" value="Glyco_32"/>
    <property type="match status" value="1"/>
</dbReference>
<dbReference type="Proteomes" id="UP001146469">
    <property type="component" value="Unassembled WGS sequence"/>
</dbReference>
<evidence type="ECO:0000256" key="5">
    <source>
        <dbReference type="RuleBase" id="RU362110"/>
    </source>
</evidence>